<reference evidence="2 3" key="1">
    <citation type="submission" date="2020-05" db="EMBL/GenBank/DDBJ databases">
        <title>Ramlibacter rhizophilus sp. nov., isolated from rhizosphere soil of national flower Mugunghwa from South Korea.</title>
        <authorList>
            <person name="Zheng-Fei Y."/>
            <person name="Huan T."/>
        </authorList>
    </citation>
    <scope>NUCLEOTIDE SEQUENCE [LARGE SCALE GENOMIC DNA]</scope>
    <source>
        <strain evidence="2 3">H242</strain>
    </source>
</reference>
<dbReference type="EMBL" id="CP053418">
    <property type="protein sequence ID" value="QJW83654.1"/>
    <property type="molecule type" value="Genomic_DNA"/>
</dbReference>
<keyword evidence="1" id="KW-0472">Membrane</keyword>
<dbReference type="InterPro" id="IPR025060">
    <property type="entry name" value="DUF3999"/>
</dbReference>
<evidence type="ECO:0000313" key="2">
    <source>
        <dbReference type="EMBL" id="QJW83654.1"/>
    </source>
</evidence>
<proteinExistence type="predicted"/>
<accession>A0ABX6P0P7</accession>
<keyword evidence="1" id="KW-0812">Transmembrane</keyword>
<evidence type="ECO:0000256" key="1">
    <source>
        <dbReference type="SAM" id="Phobius"/>
    </source>
</evidence>
<organism evidence="2 3">
    <name type="scientific">Ramlibacter terrae</name>
    <dbReference type="NCBI Taxonomy" id="2732511"/>
    <lineage>
        <taxon>Bacteria</taxon>
        <taxon>Pseudomonadati</taxon>
        <taxon>Pseudomonadota</taxon>
        <taxon>Betaproteobacteria</taxon>
        <taxon>Burkholderiales</taxon>
        <taxon>Comamonadaceae</taxon>
        <taxon>Ramlibacter</taxon>
    </lineage>
</organism>
<feature type="transmembrane region" description="Helical" evidence="1">
    <location>
        <begin position="124"/>
        <end position="145"/>
    </location>
</feature>
<gene>
    <name evidence="2" type="ORF">HK414_05025</name>
</gene>
<sequence length="147" mass="15051">MVYRVGAAGQESSNTPVALPRSPARWLRIEATHGTRLEGLPLEARAQFAPVDVVFVAGASEHVLAAGRADTPASALPLGVLAGTTAVKPEALPTARVTSVRETPPAPPPARAAWLPAGTDTKTVGLWLVLALGVALLGGVAFALLRP</sequence>
<keyword evidence="1" id="KW-1133">Transmembrane helix</keyword>
<protein>
    <submittedName>
        <fullName evidence="2">DUF3999 family protein</fullName>
    </submittedName>
</protein>
<dbReference type="Pfam" id="PF13163">
    <property type="entry name" value="DUF3999"/>
    <property type="match status" value="1"/>
</dbReference>
<dbReference type="Proteomes" id="UP000500826">
    <property type="component" value="Chromosome"/>
</dbReference>
<evidence type="ECO:0000313" key="3">
    <source>
        <dbReference type="Proteomes" id="UP000500826"/>
    </source>
</evidence>
<name>A0ABX6P0P7_9BURK</name>
<keyword evidence="3" id="KW-1185">Reference proteome</keyword>